<name>A0A1E3X6S3_9BACT</name>
<evidence type="ECO:0000313" key="2">
    <source>
        <dbReference type="EMBL" id="ODS31239.1"/>
    </source>
</evidence>
<gene>
    <name evidence="2" type="ORF">SCARUB_03633</name>
</gene>
<organism evidence="2 3">
    <name type="scientific">Candidatus Scalindua rubra</name>
    <dbReference type="NCBI Taxonomy" id="1872076"/>
    <lineage>
        <taxon>Bacteria</taxon>
        <taxon>Pseudomonadati</taxon>
        <taxon>Planctomycetota</taxon>
        <taxon>Candidatus Brocadiia</taxon>
        <taxon>Candidatus Brocadiales</taxon>
        <taxon>Candidatus Scalinduaceae</taxon>
        <taxon>Candidatus Scalindua</taxon>
    </lineage>
</organism>
<dbReference type="Gene3D" id="3.40.1620.10">
    <property type="entry name" value="YefM-like domain"/>
    <property type="match status" value="1"/>
</dbReference>
<reference evidence="2 3" key="1">
    <citation type="submission" date="2016-07" db="EMBL/GenBank/DDBJ databases">
        <title>Draft genome of Scalindua rubra, obtained from a brine-seawater interface in the Red Sea, sheds light on salt adaptation in anammox bacteria.</title>
        <authorList>
            <person name="Speth D.R."/>
            <person name="Lagkouvardos I."/>
            <person name="Wang Y."/>
            <person name="Qian P.-Y."/>
            <person name="Dutilh B.E."/>
            <person name="Jetten M.S."/>
        </authorList>
    </citation>
    <scope>NUCLEOTIDE SEQUENCE [LARGE SCALE GENOMIC DNA]</scope>
    <source>
        <strain evidence="2">BSI-1</strain>
    </source>
</reference>
<dbReference type="SUPFAM" id="SSF143120">
    <property type="entry name" value="YefM-like"/>
    <property type="match status" value="1"/>
</dbReference>
<dbReference type="InterPro" id="IPR036165">
    <property type="entry name" value="YefM-like_sf"/>
</dbReference>
<dbReference type="AlphaFoldDB" id="A0A1E3X6S3"/>
<proteinExistence type="inferred from homology"/>
<sequence>MQLIGIRELKNRLTYYLSLIKKGENVVVTDRGNPIAIIHSLPQIDTDPSPAWSRCDSPFFSPMAGGGNRTTINLCGLRQ</sequence>
<comment type="similarity">
    <text evidence="1">Belongs to the phD/YefM antitoxin family.</text>
</comment>
<dbReference type="Proteomes" id="UP000094056">
    <property type="component" value="Unassembled WGS sequence"/>
</dbReference>
<protein>
    <submittedName>
        <fullName evidence="2">Toxin-antitoxin system antitoxin component protein</fullName>
    </submittedName>
</protein>
<evidence type="ECO:0000313" key="3">
    <source>
        <dbReference type="Proteomes" id="UP000094056"/>
    </source>
</evidence>
<comment type="caution">
    <text evidence="2">The sequence shown here is derived from an EMBL/GenBank/DDBJ whole genome shotgun (WGS) entry which is preliminary data.</text>
</comment>
<accession>A0A1E3X6S3</accession>
<evidence type="ECO:0000256" key="1">
    <source>
        <dbReference type="ARBA" id="ARBA00009981"/>
    </source>
</evidence>
<dbReference type="EMBL" id="MAYW01000132">
    <property type="protein sequence ID" value="ODS31239.1"/>
    <property type="molecule type" value="Genomic_DNA"/>
</dbReference>